<keyword evidence="9" id="KW-1185">Reference proteome</keyword>
<keyword evidence="3 5" id="KW-0347">Helicase</keyword>
<dbReference type="GO" id="GO:0000725">
    <property type="term" value="P:recombinational repair"/>
    <property type="evidence" value="ECO:0007669"/>
    <property type="project" value="TreeGrafter"/>
</dbReference>
<dbReference type="Pfam" id="PF13538">
    <property type="entry name" value="UvrD_C_2"/>
    <property type="match status" value="1"/>
</dbReference>
<dbReference type="GO" id="GO:0016887">
    <property type="term" value="F:ATP hydrolysis activity"/>
    <property type="evidence" value="ECO:0007669"/>
    <property type="project" value="RHEA"/>
</dbReference>
<protein>
    <submittedName>
        <fullName evidence="8">Uncharacterized protein</fullName>
    </submittedName>
</protein>
<feature type="domain" description="NERD" evidence="6">
    <location>
        <begin position="11"/>
        <end position="126"/>
    </location>
</feature>
<dbReference type="InterPro" id="IPR014016">
    <property type="entry name" value="UvrD-like_ATP-bd"/>
</dbReference>
<dbReference type="InterPro" id="IPR013986">
    <property type="entry name" value="DExx_box_DNA_helicase_dom_sf"/>
</dbReference>
<comment type="caution">
    <text evidence="8">The sequence shown here is derived from an EMBL/GenBank/DDBJ whole genome shotgun (WGS) entry which is preliminary data.</text>
</comment>
<dbReference type="PANTHER" id="PTHR11070">
    <property type="entry name" value="UVRD / RECB / PCRA DNA HELICASE FAMILY MEMBER"/>
    <property type="match status" value="1"/>
</dbReference>
<proteinExistence type="predicted"/>
<dbReference type="InterPro" id="IPR027785">
    <property type="entry name" value="UvrD-like_helicase_C"/>
</dbReference>
<dbReference type="Pfam" id="PF00580">
    <property type="entry name" value="UvrD-helicase"/>
    <property type="match status" value="1"/>
</dbReference>
<feature type="binding site" evidence="5">
    <location>
        <begin position="263"/>
        <end position="270"/>
    </location>
    <ligand>
        <name>ATP</name>
        <dbReference type="ChEBI" id="CHEBI:30616"/>
    </ligand>
</feature>
<dbReference type="InterPro" id="IPR027417">
    <property type="entry name" value="P-loop_NTPase"/>
</dbReference>
<keyword evidence="4 5" id="KW-0067">ATP-binding</keyword>
<evidence type="ECO:0000313" key="8">
    <source>
        <dbReference type="EMBL" id="KPL83417.1"/>
    </source>
</evidence>
<evidence type="ECO:0000256" key="5">
    <source>
        <dbReference type="PROSITE-ProRule" id="PRU00560"/>
    </source>
</evidence>
<evidence type="ECO:0000256" key="2">
    <source>
        <dbReference type="ARBA" id="ARBA00022801"/>
    </source>
</evidence>
<name>A0A0P6XSV7_9CHLR</name>
<dbReference type="OrthoDB" id="7066673at2"/>
<dbReference type="Gene3D" id="3.40.50.300">
    <property type="entry name" value="P-loop containing nucleotide triphosphate hydrolases"/>
    <property type="match status" value="2"/>
</dbReference>
<dbReference type="PROSITE" id="PS50965">
    <property type="entry name" value="NERD"/>
    <property type="match status" value="1"/>
</dbReference>
<evidence type="ECO:0000259" key="6">
    <source>
        <dbReference type="PROSITE" id="PS50965"/>
    </source>
</evidence>
<evidence type="ECO:0000256" key="3">
    <source>
        <dbReference type="ARBA" id="ARBA00022806"/>
    </source>
</evidence>
<evidence type="ECO:0000256" key="1">
    <source>
        <dbReference type="ARBA" id="ARBA00022741"/>
    </source>
</evidence>
<dbReference type="InterPro" id="IPR000212">
    <property type="entry name" value="DNA_helicase_UvrD/REP"/>
</dbReference>
<dbReference type="Pfam" id="PF08378">
    <property type="entry name" value="NERD"/>
    <property type="match status" value="1"/>
</dbReference>
<gene>
    <name evidence="8" type="ORF">SE15_06995</name>
</gene>
<dbReference type="AlphaFoldDB" id="A0A0P6XSV7"/>
<dbReference type="GO" id="GO:0003677">
    <property type="term" value="F:DNA binding"/>
    <property type="evidence" value="ECO:0007669"/>
    <property type="project" value="UniProtKB-KW"/>
</dbReference>
<evidence type="ECO:0000256" key="4">
    <source>
        <dbReference type="ARBA" id="ARBA00022840"/>
    </source>
</evidence>
<dbReference type="EMBL" id="LGKO01000003">
    <property type="protein sequence ID" value="KPL83417.1"/>
    <property type="molecule type" value="Genomic_DNA"/>
</dbReference>
<sequence>MAEVIGYLREDATYGEKETLKWLRNSLPKEYIVFVEPPIRKKREIRYPDFILLTNYGYVVFEVKDWVSLVKATAHEAVIRASDGKERYERNPVTQAREYALALHQCISETAGAAGSPNIPYSWVAVLINLPASTLLRCRQAWGEDFILGREDLKNPDILLNRLKNLFPAERLRPLTREEIDLVRRVVDPVVEFETPDRGTIILDEQQERIVTEAPREVPTRPRPEPTERAVQTSFLTPTEPAEELPAEGRRLSQNFAIRLVRGYAGSGKTLVLIQRARYLRAMHPDWKIAVLTFNKPLQERLQSELRGQQIDVYTFHSLCYRLLGYPSEPKDEWLEKWLEAQRTQNPAILKLGEGFLRTEINWLRDMGITRLEDYLSIERHGVGATQRLLQDQRREVFEIYRAYRAYLRQQGQLDFGEMALQLLEGLENGSFNDPPRYHALLVDEAQDWAPAWVRLITHLLDPEEGSLFLTDDPSQSIYRYFSWKEKGIHVVGRTRWLRIPYRNTWEIYQAAYQLIADVPEIQQQLTEQGEAVLPEVSAAQMRHGPRPLLRQFSNSRAEMDFLREQIEVLRHEGLRDEQIAVLVRNRHDVDPVRKALRNFNGLVDTLHRLKGLEMEAVFIPYLDKTFPKGEDDPAERRLIYMGMTRARTRLYLSGSGRLPRIYERLSQAGWLEAI</sequence>
<dbReference type="PANTHER" id="PTHR11070:SF45">
    <property type="entry name" value="DNA 3'-5' HELICASE"/>
    <property type="match status" value="1"/>
</dbReference>
<dbReference type="STRING" id="869279.SE15_06995"/>
<dbReference type="InterPro" id="IPR011528">
    <property type="entry name" value="NERD"/>
</dbReference>
<dbReference type="GO" id="GO:0005524">
    <property type="term" value="F:ATP binding"/>
    <property type="evidence" value="ECO:0007669"/>
    <property type="project" value="UniProtKB-UniRule"/>
</dbReference>
<dbReference type="SUPFAM" id="SSF52540">
    <property type="entry name" value="P-loop containing nucleoside triphosphate hydrolases"/>
    <property type="match status" value="1"/>
</dbReference>
<organism evidence="8 9">
    <name type="scientific">Thermanaerothrix daxensis</name>
    <dbReference type="NCBI Taxonomy" id="869279"/>
    <lineage>
        <taxon>Bacteria</taxon>
        <taxon>Bacillati</taxon>
        <taxon>Chloroflexota</taxon>
        <taxon>Anaerolineae</taxon>
        <taxon>Anaerolineales</taxon>
        <taxon>Anaerolineaceae</taxon>
        <taxon>Thermanaerothrix</taxon>
    </lineage>
</organism>
<keyword evidence="2 5" id="KW-0378">Hydrolase</keyword>
<keyword evidence="1 5" id="KW-0547">Nucleotide-binding</keyword>
<reference evidence="8 9" key="1">
    <citation type="submission" date="2015-07" db="EMBL/GenBank/DDBJ databases">
        <title>Whole genome sequence of Thermanaerothrix daxensis DSM 23592.</title>
        <authorList>
            <person name="Hemp J."/>
            <person name="Ward L.M."/>
            <person name="Pace L.A."/>
            <person name="Fischer W.W."/>
        </authorList>
    </citation>
    <scope>NUCLEOTIDE SEQUENCE [LARGE SCALE GENOMIC DNA]</scope>
    <source>
        <strain evidence="8 9">GNS-1</strain>
    </source>
</reference>
<evidence type="ECO:0000313" key="9">
    <source>
        <dbReference type="Proteomes" id="UP000050544"/>
    </source>
</evidence>
<evidence type="ECO:0000259" key="7">
    <source>
        <dbReference type="PROSITE" id="PS51198"/>
    </source>
</evidence>
<dbReference type="GO" id="GO:0043138">
    <property type="term" value="F:3'-5' DNA helicase activity"/>
    <property type="evidence" value="ECO:0007669"/>
    <property type="project" value="UniProtKB-EC"/>
</dbReference>
<dbReference type="Proteomes" id="UP000050544">
    <property type="component" value="Unassembled WGS sequence"/>
</dbReference>
<feature type="domain" description="UvrD-like helicase ATP-binding" evidence="7">
    <location>
        <begin position="242"/>
        <end position="533"/>
    </location>
</feature>
<dbReference type="PROSITE" id="PS51198">
    <property type="entry name" value="UVRD_HELICASE_ATP_BIND"/>
    <property type="match status" value="1"/>
</dbReference>
<accession>A0A0P6XSV7</accession>
<dbReference type="RefSeq" id="WP_054521401.1">
    <property type="nucleotide sequence ID" value="NZ_LGKO01000003.1"/>
</dbReference>
<dbReference type="Gene3D" id="1.10.10.160">
    <property type="match status" value="1"/>
</dbReference>